<dbReference type="InterPro" id="IPR000683">
    <property type="entry name" value="Gfo/Idh/MocA-like_OxRdtase_N"/>
</dbReference>
<proteinExistence type="predicted"/>
<reference evidence="3 4" key="1">
    <citation type="journal article" date="2024" name="ISME J.">
        <title>Tailless and filamentous prophages are predominant in marine Vibrio.</title>
        <authorList>
            <person name="Steensen K."/>
            <person name="Seneca J."/>
            <person name="Bartlau N."/>
            <person name="Yu X.A."/>
            <person name="Hussain F.A."/>
            <person name="Polz M.F."/>
        </authorList>
    </citation>
    <scope>NUCLEOTIDE SEQUENCE [LARGE SCALE GENOMIC DNA]</scope>
    <source>
        <strain evidence="3 4">10N.222.51.A1</strain>
    </source>
</reference>
<protein>
    <submittedName>
        <fullName evidence="3">Gfo/Idh/MocA family protein</fullName>
    </submittedName>
</protein>
<dbReference type="Gene3D" id="3.30.360.10">
    <property type="entry name" value="Dihydrodipicolinate Reductase, domain 2"/>
    <property type="match status" value="1"/>
</dbReference>
<dbReference type="SUPFAM" id="SSF51735">
    <property type="entry name" value="NAD(P)-binding Rossmann-fold domains"/>
    <property type="match status" value="1"/>
</dbReference>
<keyword evidence="4" id="KW-1185">Reference proteome</keyword>
<feature type="domain" description="GFO/IDH/MocA-like oxidoreductase" evidence="2">
    <location>
        <begin position="142"/>
        <end position="251"/>
    </location>
</feature>
<dbReference type="Proteomes" id="UP001570417">
    <property type="component" value="Unassembled WGS sequence"/>
</dbReference>
<evidence type="ECO:0000259" key="1">
    <source>
        <dbReference type="Pfam" id="PF01408"/>
    </source>
</evidence>
<dbReference type="RefSeq" id="WP_372265533.1">
    <property type="nucleotide sequence ID" value="NZ_JBFRUW010000018.1"/>
</dbReference>
<feature type="domain" description="Gfo/Idh/MocA-like oxidoreductase N-terminal" evidence="1">
    <location>
        <begin position="2"/>
        <end position="124"/>
    </location>
</feature>
<comment type="caution">
    <text evidence="3">The sequence shown here is derived from an EMBL/GenBank/DDBJ whole genome shotgun (WGS) entry which is preliminary data.</text>
</comment>
<evidence type="ECO:0000259" key="2">
    <source>
        <dbReference type="Pfam" id="PF22725"/>
    </source>
</evidence>
<dbReference type="PANTHER" id="PTHR43054">
    <property type="match status" value="1"/>
</dbReference>
<accession>A0ABV4NAJ9</accession>
<dbReference type="InterPro" id="IPR055170">
    <property type="entry name" value="GFO_IDH_MocA-like_dom"/>
</dbReference>
<dbReference type="Gene3D" id="3.40.50.720">
    <property type="entry name" value="NAD(P)-binding Rossmann-like Domain"/>
    <property type="match status" value="1"/>
</dbReference>
<dbReference type="Pfam" id="PF01408">
    <property type="entry name" value="GFO_IDH_MocA"/>
    <property type="match status" value="1"/>
</dbReference>
<dbReference type="SUPFAM" id="SSF55347">
    <property type="entry name" value="Glyceraldehyde-3-phosphate dehydrogenase-like, C-terminal domain"/>
    <property type="match status" value="1"/>
</dbReference>
<evidence type="ECO:0000313" key="3">
    <source>
        <dbReference type="EMBL" id="MFA0568039.1"/>
    </source>
</evidence>
<sequence>MIRLAVIGTNWITQKFVQAALGTMSFQLSAVYSRSLSSAKDFADEFVTASANICLFDNLDELAKSDNVDAVYIASPNSLHAEQAMLMMDNGKHVICEKPIASNLEQALQAVENAERNQVVFFEAYKSEFLPNFKLIQAGVAKIGRLHKAHLSYCQYSSRYQKYLNGENPNTFNPKFSNGSLMDIGFYCVSAAVALFGKPTKVQASGVLLNSGVDGHGDAIFSYPEFNVTLSHSKVSDSHQPSEIQGENGSIIIDHIAECTKVTIEYRDGRTEELSVEQADNSMSYEAEEFARRIKQKDFTRDKRALIVSEITTEMRKQIGVQFPADAE</sequence>
<dbReference type="PANTHER" id="PTHR43054:SF1">
    <property type="entry name" value="SCYLLO-INOSITOL 2-DEHYDROGENASE (NADP(+)) IOLU"/>
    <property type="match status" value="1"/>
</dbReference>
<dbReference type="EMBL" id="JBFRUW010000018">
    <property type="protein sequence ID" value="MFA0568039.1"/>
    <property type="molecule type" value="Genomic_DNA"/>
</dbReference>
<dbReference type="InterPro" id="IPR036291">
    <property type="entry name" value="NAD(P)-bd_dom_sf"/>
</dbReference>
<gene>
    <name evidence="3" type="ORF">AB4566_07110</name>
</gene>
<name>A0ABV4NAJ9_9VIBR</name>
<organism evidence="3 4">
    <name type="scientific">Vibrio gallaecicus</name>
    <dbReference type="NCBI Taxonomy" id="552386"/>
    <lineage>
        <taxon>Bacteria</taxon>
        <taxon>Pseudomonadati</taxon>
        <taxon>Pseudomonadota</taxon>
        <taxon>Gammaproteobacteria</taxon>
        <taxon>Vibrionales</taxon>
        <taxon>Vibrionaceae</taxon>
        <taxon>Vibrio</taxon>
    </lineage>
</organism>
<dbReference type="Pfam" id="PF22725">
    <property type="entry name" value="GFO_IDH_MocA_C3"/>
    <property type="match status" value="1"/>
</dbReference>
<evidence type="ECO:0000313" key="4">
    <source>
        <dbReference type="Proteomes" id="UP001570417"/>
    </source>
</evidence>